<dbReference type="EMBL" id="CP029487">
    <property type="protein sequence ID" value="QCT73090.1"/>
    <property type="molecule type" value="Genomic_DNA"/>
</dbReference>
<dbReference type="Pfam" id="PF11187">
    <property type="entry name" value="Mbeg1-like"/>
    <property type="match status" value="1"/>
</dbReference>
<sequence length="283" mass="31649">MLCHSQLNLLSQITALPLPVHPKDLPLPVSEMVAVHRRHYPKLAGDAAMTSKEWRHSLELIQEDDALMSLQILSQTDEPRNGLYGLCFSSDSPETGIITFRGTVGLGGWIDNYKGAFSAETEQQKNALRFYERCREQFSFSNFDLAGHSKGGNDAQYITILCGEHINQCVSFNSPGFSADFIGKYYLQIQKNRDKITAYEGAYDIVNILLTSIAGKRLVIETGSKTPKNNHKPNHILDALGHIGLPGKRHPLYSSIQNMTVAMTFAIFQAKRTLKRKNKKNPV</sequence>
<protein>
    <submittedName>
        <fullName evidence="1">DUF2974 domain-containing protein</fullName>
    </submittedName>
</protein>
<gene>
    <name evidence="1" type="ORF">CPZ25_017825</name>
</gene>
<reference evidence="1 2" key="1">
    <citation type="submission" date="2018-05" db="EMBL/GenBank/DDBJ databases">
        <title>Genome comparison of Eubacterium sp.</title>
        <authorList>
            <person name="Feng Y."/>
            <person name="Sanchez-Andrea I."/>
            <person name="Stams A.J.M."/>
            <person name="De Vos W.M."/>
        </authorList>
    </citation>
    <scope>NUCLEOTIDE SEQUENCE [LARGE SCALE GENOMIC DNA]</scope>
    <source>
        <strain evidence="1 2">YI</strain>
    </source>
</reference>
<keyword evidence="2" id="KW-1185">Reference proteome</keyword>
<dbReference type="InterPro" id="IPR024499">
    <property type="entry name" value="Mbeg1-like"/>
</dbReference>
<dbReference type="SUPFAM" id="SSF53474">
    <property type="entry name" value="alpha/beta-Hydrolases"/>
    <property type="match status" value="1"/>
</dbReference>
<name>A0A4P9CBP0_EUBML</name>
<evidence type="ECO:0000313" key="2">
    <source>
        <dbReference type="Proteomes" id="UP000218387"/>
    </source>
</evidence>
<dbReference type="Gene3D" id="3.40.50.1820">
    <property type="entry name" value="alpha/beta hydrolase"/>
    <property type="match status" value="1"/>
</dbReference>
<evidence type="ECO:0000313" key="1">
    <source>
        <dbReference type="EMBL" id="QCT73090.1"/>
    </source>
</evidence>
<dbReference type="Proteomes" id="UP000218387">
    <property type="component" value="Chromosome"/>
</dbReference>
<accession>A0A4P9CBP0</accession>
<dbReference type="InterPro" id="IPR029058">
    <property type="entry name" value="AB_hydrolase_fold"/>
</dbReference>
<proteinExistence type="predicted"/>
<organism evidence="1 2">
    <name type="scientific">Eubacterium maltosivorans</name>
    <dbReference type="NCBI Taxonomy" id="2041044"/>
    <lineage>
        <taxon>Bacteria</taxon>
        <taxon>Bacillati</taxon>
        <taxon>Bacillota</taxon>
        <taxon>Clostridia</taxon>
        <taxon>Eubacteriales</taxon>
        <taxon>Eubacteriaceae</taxon>
        <taxon>Eubacterium</taxon>
    </lineage>
</organism>
<dbReference type="RefSeq" id="WP_096919039.1">
    <property type="nucleotide sequence ID" value="NZ_CP029487.1"/>
</dbReference>
<dbReference type="AlphaFoldDB" id="A0A4P9CBP0"/>
<dbReference type="KEGG" id="emt:CPZ25_017825"/>